<reference evidence="1" key="1">
    <citation type="submission" date="2020-08" db="EMBL/GenBank/DDBJ databases">
        <title>Multicomponent nature underlies the extraordinary mechanical properties of spider dragline silk.</title>
        <authorList>
            <person name="Kono N."/>
            <person name="Nakamura H."/>
            <person name="Mori M."/>
            <person name="Yoshida Y."/>
            <person name="Ohtoshi R."/>
            <person name="Malay A.D."/>
            <person name="Moran D.A.P."/>
            <person name="Tomita M."/>
            <person name="Numata K."/>
            <person name="Arakawa K."/>
        </authorList>
    </citation>
    <scope>NUCLEOTIDE SEQUENCE</scope>
</reference>
<dbReference type="EMBL" id="BMAW01044084">
    <property type="protein sequence ID" value="GFS42802.1"/>
    <property type="molecule type" value="Genomic_DNA"/>
</dbReference>
<name>A0A8X6MD15_NEPPI</name>
<gene>
    <name evidence="1" type="ORF">NPIL_506291</name>
</gene>
<comment type="caution">
    <text evidence="1">The sequence shown here is derived from an EMBL/GenBank/DDBJ whole genome shotgun (WGS) entry which is preliminary data.</text>
</comment>
<evidence type="ECO:0000313" key="1">
    <source>
        <dbReference type="EMBL" id="GFS42802.1"/>
    </source>
</evidence>
<sequence length="84" mass="9744">MVICEDRKILEKAVLVDNLRATATRKTTSKEEFQKEGMELIMKLTNELNGTPPEQHDNVLSLLRNTVDLPLFSLKQMKKLYRNI</sequence>
<keyword evidence="2" id="KW-1185">Reference proteome</keyword>
<evidence type="ECO:0000313" key="2">
    <source>
        <dbReference type="Proteomes" id="UP000887013"/>
    </source>
</evidence>
<accession>A0A8X6MD15</accession>
<organism evidence="1 2">
    <name type="scientific">Nephila pilipes</name>
    <name type="common">Giant wood spider</name>
    <name type="synonym">Nephila maculata</name>
    <dbReference type="NCBI Taxonomy" id="299642"/>
    <lineage>
        <taxon>Eukaryota</taxon>
        <taxon>Metazoa</taxon>
        <taxon>Ecdysozoa</taxon>
        <taxon>Arthropoda</taxon>
        <taxon>Chelicerata</taxon>
        <taxon>Arachnida</taxon>
        <taxon>Araneae</taxon>
        <taxon>Araneomorphae</taxon>
        <taxon>Entelegynae</taxon>
        <taxon>Araneoidea</taxon>
        <taxon>Nephilidae</taxon>
        <taxon>Nephila</taxon>
    </lineage>
</organism>
<protein>
    <submittedName>
        <fullName evidence="1">Uncharacterized protein</fullName>
    </submittedName>
</protein>
<proteinExistence type="predicted"/>
<dbReference type="Proteomes" id="UP000887013">
    <property type="component" value="Unassembled WGS sequence"/>
</dbReference>
<dbReference type="AlphaFoldDB" id="A0A8X6MD15"/>